<sequence length="328" mass="37356">MALSGRHLRIAAGNWLPWATLEHDESGQITNIHGLIAIFMEIFASKLNFTYTIVEAPDGEWGRVLPNGTVTGMIGLCYYRKVDMAFGPFNTIYSRFKVIDYSEAVYIDRNGIFLPRPVLERDLTGFVKPFSWQVWTTLLAFLLGSIGLGIFLRWLVNQWHMSFCSLPDEHITFTFRAQWLVKLLLAEGIEIPRTLWSSRVFLGTWMVVSLILGSAYQGILTSLLAVPKAAVPVDSLEDLVNNGKMKWALESGTALHQYFGDAEEGIQKEISDGAFYVYSCNAARERMKTEKFAVLCDLYNMERVRFERKHINRGHSLKLELINDGWEV</sequence>
<keyword evidence="12" id="KW-0407">Ion channel</keyword>
<dbReference type="InterPro" id="IPR052192">
    <property type="entry name" value="Insect_Ionotropic_Sensory_Rcpt"/>
</dbReference>
<dbReference type="Gene3D" id="3.40.190.10">
    <property type="entry name" value="Periplasmic binding protein-like II"/>
    <property type="match status" value="1"/>
</dbReference>
<evidence type="ECO:0000256" key="3">
    <source>
        <dbReference type="ARBA" id="ARBA00022448"/>
    </source>
</evidence>
<keyword evidence="6 13" id="KW-1133">Transmembrane helix</keyword>
<evidence type="ECO:0000259" key="14">
    <source>
        <dbReference type="Pfam" id="PF00060"/>
    </source>
</evidence>
<evidence type="ECO:0000256" key="5">
    <source>
        <dbReference type="ARBA" id="ARBA00022692"/>
    </source>
</evidence>
<keyword evidence="17" id="KW-1185">Reference proteome</keyword>
<organism evidence="16 17">
    <name type="scientific">Halocaridina rubra</name>
    <name type="common">Hawaiian red shrimp</name>
    <dbReference type="NCBI Taxonomy" id="373956"/>
    <lineage>
        <taxon>Eukaryota</taxon>
        <taxon>Metazoa</taxon>
        <taxon>Ecdysozoa</taxon>
        <taxon>Arthropoda</taxon>
        <taxon>Crustacea</taxon>
        <taxon>Multicrustacea</taxon>
        <taxon>Malacostraca</taxon>
        <taxon>Eumalacostraca</taxon>
        <taxon>Eucarida</taxon>
        <taxon>Decapoda</taxon>
        <taxon>Pleocyemata</taxon>
        <taxon>Caridea</taxon>
        <taxon>Atyoidea</taxon>
        <taxon>Atyidae</taxon>
        <taxon>Halocaridina</taxon>
    </lineage>
</organism>
<feature type="domain" description="Ionotropic glutamate receptor L-glutamate and glycine-binding" evidence="15">
    <location>
        <begin position="12"/>
        <end position="106"/>
    </location>
</feature>
<evidence type="ECO:0000256" key="4">
    <source>
        <dbReference type="ARBA" id="ARBA00022475"/>
    </source>
</evidence>
<feature type="transmembrane region" description="Helical" evidence="13">
    <location>
        <begin position="134"/>
        <end position="156"/>
    </location>
</feature>
<evidence type="ECO:0000313" key="16">
    <source>
        <dbReference type="EMBL" id="KAK7084688.1"/>
    </source>
</evidence>
<comment type="caution">
    <text evidence="16">The sequence shown here is derived from an EMBL/GenBank/DDBJ whole genome shotgun (WGS) entry which is preliminary data.</text>
</comment>
<dbReference type="PANTHER" id="PTHR42643">
    <property type="entry name" value="IONOTROPIC RECEPTOR 20A-RELATED"/>
    <property type="match status" value="1"/>
</dbReference>
<comment type="subcellular location">
    <subcellularLocation>
        <location evidence="1">Cell membrane</location>
        <topology evidence="1">Multi-pass membrane protein</topology>
    </subcellularLocation>
</comment>
<keyword evidence="5 13" id="KW-0812">Transmembrane</keyword>
<evidence type="ECO:0000313" key="17">
    <source>
        <dbReference type="Proteomes" id="UP001381693"/>
    </source>
</evidence>
<dbReference type="InterPro" id="IPR019594">
    <property type="entry name" value="Glu/Gly-bd"/>
</dbReference>
<keyword evidence="10" id="KW-0325">Glycoprotein</keyword>
<evidence type="ECO:0000256" key="6">
    <source>
        <dbReference type="ARBA" id="ARBA00022989"/>
    </source>
</evidence>
<dbReference type="GO" id="GO:0050906">
    <property type="term" value="P:detection of stimulus involved in sensory perception"/>
    <property type="evidence" value="ECO:0007669"/>
    <property type="project" value="UniProtKB-ARBA"/>
</dbReference>
<dbReference type="InterPro" id="IPR001320">
    <property type="entry name" value="Iontro_rcpt_C"/>
</dbReference>
<keyword evidence="9" id="KW-0675">Receptor</keyword>
<feature type="transmembrane region" description="Helical" evidence="13">
    <location>
        <begin position="202"/>
        <end position="226"/>
    </location>
</feature>
<evidence type="ECO:0000256" key="11">
    <source>
        <dbReference type="ARBA" id="ARBA00023286"/>
    </source>
</evidence>
<protein>
    <submittedName>
        <fullName evidence="16">Uncharacterized protein</fullName>
    </submittedName>
</protein>
<comment type="similarity">
    <text evidence="2">Belongs to the glutamate-gated ion channel (TC 1.A.10.1) family.</text>
</comment>
<dbReference type="SUPFAM" id="SSF53850">
    <property type="entry name" value="Periplasmic binding protein-like II"/>
    <property type="match status" value="1"/>
</dbReference>
<dbReference type="GO" id="GO:0005886">
    <property type="term" value="C:plasma membrane"/>
    <property type="evidence" value="ECO:0007669"/>
    <property type="project" value="UniProtKB-SubCell"/>
</dbReference>
<gene>
    <name evidence="16" type="ORF">SK128_011922</name>
</gene>
<evidence type="ECO:0000256" key="1">
    <source>
        <dbReference type="ARBA" id="ARBA00004651"/>
    </source>
</evidence>
<dbReference type="Proteomes" id="UP001381693">
    <property type="component" value="Unassembled WGS sequence"/>
</dbReference>
<accession>A0AAN8XS42</accession>
<dbReference type="PANTHER" id="PTHR42643:SF24">
    <property type="entry name" value="IONOTROPIC RECEPTOR 60A"/>
    <property type="match status" value="1"/>
</dbReference>
<proteinExistence type="inferred from homology"/>
<evidence type="ECO:0000256" key="12">
    <source>
        <dbReference type="ARBA" id="ARBA00023303"/>
    </source>
</evidence>
<keyword evidence="4" id="KW-1003">Cell membrane</keyword>
<dbReference type="EMBL" id="JAXCGZ010002007">
    <property type="protein sequence ID" value="KAK7084688.1"/>
    <property type="molecule type" value="Genomic_DNA"/>
</dbReference>
<dbReference type="Pfam" id="PF00060">
    <property type="entry name" value="Lig_chan"/>
    <property type="match status" value="1"/>
</dbReference>
<evidence type="ECO:0000256" key="7">
    <source>
        <dbReference type="ARBA" id="ARBA00023065"/>
    </source>
</evidence>
<dbReference type="GO" id="GO:0015276">
    <property type="term" value="F:ligand-gated monoatomic ion channel activity"/>
    <property type="evidence" value="ECO:0007669"/>
    <property type="project" value="InterPro"/>
</dbReference>
<evidence type="ECO:0000256" key="9">
    <source>
        <dbReference type="ARBA" id="ARBA00023170"/>
    </source>
</evidence>
<evidence type="ECO:0000256" key="10">
    <source>
        <dbReference type="ARBA" id="ARBA00023180"/>
    </source>
</evidence>
<reference evidence="16 17" key="1">
    <citation type="submission" date="2023-11" db="EMBL/GenBank/DDBJ databases">
        <title>Halocaridina rubra genome assembly.</title>
        <authorList>
            <person name="Smith C."/>
        </authorList>
    </citation>
    <scope>NUCLEOTIDE SEQUENCE [LARGE SCALE GENOMIC DNA]</scope>
    <source>
        <strain evidence="16">EP-1</strain>
        <tissue evidence="16">Whole</tissue>
    </source>
</reference>
<keyword evidence="11" id="KW-1071">Ligand-gated ion channel</keyword>
<evidence type="ECO:0000256" key="2">
    <source>
        <dbReference type="ARBA" id="ARBA00008685"/>
    </source>
</evidence>
<evidence type="ECO:0000256" key="13">
    <source>
        <dbReference type="SAM" id="Phobius"/>
    </source>
</evidence>
<keyword evidence="3" id="KW-0813">Transport</keyword>
<dbReference type="AlphaFoldDB" id="A0AAN8XS42"/>
<evidence type="ECO:0000256" key="8">
    <source>
        <dbReference type="ARBA" id="ARBA00023136"/>
    </source>
</evidence>
<keyword evidence="8 13" id="KW-0472">Membrane</keyword>
<dbReference type="Pfam" id="PF10613">
    <property type="entry name" value="Lig_chan-Glu_bd"/>
    <property type="match status" value="1"/>
</dbReference>
<keyword evidence="7" id="KW-0406">Ion transport</keyword>
<evidence type="ECO:0000259" key="15">
    <source>
        <dbReference type="Pfam" id="PF10613"/>
    </source>
</evidence>
<name>A0AAN8XS42_HALRR</name>
<dbReference type="Gene3D" id="1.10.287.70">
    <property type="match status" value="1"/>
</dbReference>
<feature type="domain" description="Ionotropic glutamate receptor C-terminal" evidence="14">
    <location>
        <begin position="131"/>
        <end position="283"/>
    </location>
</feature>